<dbReference type="InterPro" id="IPR036291">
    <property type="entry name" value="NAD(P)-bd_dom_sf"/>
</dbReference>
<proteinExistence type="inferred from homology"/>
<dbReference type="PRINTS" id="PR00081">
    <property type="entry name" value="GDHRDH"/>
</dbReference>
<evidence type="ECO:0000313" key="3">
    <source>
        <dbReference type="EMBL" id="GAA4489041.1"/>
    </source>
</evidence>
<dbReference type="PANTHER" id="PTHR24321">
    <property type="entry name" value="DEHYDROGENASES, SHORT CHAIN"/>
    <property type="match status" value="1"/>
</dbReference>
<dbReference type="PANTHER" id="PTHR24321:SF8">
    <property type="entry name" value="ESTRADIOL 17-BETA-DEHYDROGENASE 8-RELATED"/>
    <property type="match status" value="1"/>
</dbReference>
<dbReference type="Pfam" id="PF13561">
    <property type="entry name" value="adh_short_C2"/>
    <property type="match status" value="1"/>
</dbReference>
<keyword evidence="2" id="KW-0560">Oxidoreductase</keyword>
<comment type="similarity">
    <text evidence="1">Belongs to the short-chain dehydrogenases/reductases (SDR) family.</text>
</comment>
<organism evidence="3 4">
    <name type="scientific">Rhodococcus olei</name>
    <dbReference type="NCBI Taxonomy" id="2161675"/>
    <lineage>
        <taxon>Bacteria</taxon>
        <taxon>Bacillati</taxon>
        <taxon>Actinomycetota</taxon>
        <taxon>Actinomycetes</taxon>
        <taxon>Mycobacteriales</taxon>
        <taxon>Nocardiaceae</taxon>
        <taxon>Rhodococcus</taxon>
    </lineage>
</organism>
<dbReference type="EMBL" id="BAABFB010000075">
    <property type="protein sequence ID" value="GAA4489041.1"/>
    <property type="molecule type" value="Genomic_DNA"/>
</dbReference>
<evidence type="ECO:0000313" key="4">
    <source>
        <dbReference type="Proteomes" id="UP001501183"/>
    </source>
</evidence>
<evidence type="ECO:0000256" key="2">
    <source>
        <dbReference type="ARBA" id="ARBA00023002"/>
    </source>
</evidence>
<gene>
    <name evidence="3" type="ORF">GCM10023094_49930</name>
</gene>
<keyword evidence="4" id="KW-1185">Reference proteome</keyword>
<comment type="caution">
    <text evidence="3">The sequence shown here is derived from an EMBL/GenBank/DDBJ whole genome shotgun (WGS) entry which is preliminary data.</text>
</comment>
<reference evidence="4" key="1">
    <citation type="journal article" date="2019" name="Int. J. Syst. Evol. Microbiol.">
        <title>The Global Catalogue of Microorganisms (GCM) 10K type strain sequencing project: providing services to taxonomists for standard genome sequencing and annotation.</title>
        <authorList>
            <consortium name="The Broad Institute Genomics Platform"/>
            <consortium name="The Broad Institute Genome Sequencing Center for Infectious Disease"/>
            <person name="Wu L."/>
            <person name="Ma J."/>
        </authorList>
    </citation>
    <scope>NUCLEOTIDE SEQUENCE [LARGE SCALE GENOMIC DNA]</scope>
    <source>
        <strain evidence="4">JCM 32206</strain>
    </source>
</reference>
<dbReference type="Gene3D" id="3.40.50.720">
    <property type="entry name" value="NAD(P)-binding Rossmann-like Domain"/>
    <property type="match status" value="1"/>
</dbReference>
<dbReference type="RefSeq" id="WP_345352013.1">
    <property type="nucleotide sequence ID" value="NZ_BAABFB010000075.1"/>
</dbReference>
<dbReference type="Proteomes" id="UP001501183">
    <property type="component" value="Unassembled WGS sequence"/>
</dbReference>
<dbReference type="CDD" id="cd05233">
    <property type="entry name" value="SDR_c"/>
    <property type="match status" value="1"/>
</dbReference>
<accession>A0ABP8PPM6</accession>
<name>A0ABP8PPM6_9NOCA</name>
<protein>
    <submittedName>
        <fullName evidence="3">SDR family oxidoreductase</fullName>
    </submittedName>
</protein>
<dbReference type="PRINTS" id="PR00080">
    <property type="entry name" value="SDRFAMILY"/>
</dbReference>
<sequence>MIAPFEDRVALVTGGGSGMGAACARTLADGGARVLVVDVDGARADAIASEIGTAATPFTADITDPTAAEAMVDAAVRVFGRLDIAVNAAGVSQSPFAKVADLDLDTWRRVVSINLDGTFHALRAEIPAILAAGGGAIVNFASTMAVVGSPSGISAYAASKHGVLGLTRAAALEYAGQGVRINAVGPGIIETPMTEVWDTAKRAEQISRHPVGRFGRADKVAGLVAFLCSDAAGFATGAYYPMDGGFTAA</sequence>
<dbReference type="SUPFAM" id="SSF51735">
    <property type="entry name" value="NAD(P)-binding Rossmann-fold domains"/>
    <property type="match status" value="1"/>
</dbReference>
<evidence type="ECO:0000256" key="1">
    <source>
        <dbReference type="ARBA" id="ARBA00006484"/>
    </source>
</evidence>
<dbReference type="InterPro" id="IPR002347">
    <property type="entry name" value="SDR_fam"/>
</dbReference>